<comment type="caution">
    <text evidence="1">The sequence shown here is derived from an EMBL/GenBank/DDBJ whole genome shotgun (WGS) entry which is preliminary data.</text>
</comment>
<protein>
    <submittedName>
        <fullName evidence="1">Uncharacterized protein</fullName>
    </submittedName>
</protein>
<reference evidence="1 2" key="1">
    <citation type="submission" date="2023-03" db="EMBL/GenBank/DDBJ databases">
        <title>Speciation in Pyrococcus: adaptation to high temperature as a mechanism.</title>
        <authorList>
            <person name="Gu J."/>
        </authorList>
    </citation>
    <scope>NUCLEOTIDE SEQUENCE [LARGE SCALE GENOMIC DNA]</scope>
    <source>
        <strain evidence="1 2">LMOA34</strain>
    </source>
</reference>
<dbReference type="EMBL" id="JARRIG010000007">
    <property type="protein sequence ID" value="MFA4805185.1"/>
    <property type="molecule type" value="Genomic_DNA"/>
</dbReference>
<dbReference type="Proteomes" id="UP001571980">
    <property type="component" value="Unassembled WGS sequence"/>
</dbReference>
<organism evidence="1 2">
    <name type="scientific">Pyrococcus kukulkanii</name>
    <dbReference type="NCBI Taxonomy" id="1609559"/>
    <lineage>
        <taxon>Archaea</taxon>
        <taxon>Methanobacteriati</taxon>
        <taxon>Methanobacteriota</taxon>
        <taxon>Thermococci</taxon>
        <taxon>Thermococcales</taxon>
        <taxon>Thermococcaceae</taxon>
        <taxon>Pyrococcus</taxon>
    </lineage>
</organism>
<name>A0ABV4T635_9EURY</name>
<dbReference type="RefSeq" id="WP_372824596.1">
    <property type="nucleotide sequence ID" value="NZ_JARRIG010000007.1"/>
</dbReference>
<keyword evidence="2" id="KW-1185">Reference proteome</keyword>
<gene>
    <name evidence="1" type="ORF">P8X34_10655</name>
</gene>
<evidence type="ECO:0000313" key="1">
    <source>
        <dbReference type="EMBL" id="MFA4805185.1"/>
    </source>
</evidence>
<accession>A0ABV4T635</accession>
<proteinExistence type="predicted"/>
<sequence length="796" mass="91794">MDVDKIEGWSPLLEKIKYLFSIKRVSHRYPLCIPVTAGGRVFVLTTHDPGESVREKFQHIVILDTLKDLVREYGEDIVLHLYPLDSMKLTQYGGETLGGLTAHIARRSNFVFVEFREGISFEKAQQLLEKFEVCPNALIRMNNGRVVVVYKFKRPSPVDVNVIESLAIALNVLLSDLLGWSLTKYYPRDMINVRLSDVKDVVIVDDKLHISLEYLTERVKILASKLSLEEILRNSSSDVHVASVDALDRALQEGGFSREDFFKNAELFGAWLRYELRDSMEFEEVWLSIKNFLKNALLNTTFDIKEVGRKVWEGFDNFEEYAVQLAQWGKVFRLWKLYLTLELYMGDEEEVEEEEEAVEFLEEVGGNEEVSEDVIMQIQKDPVVAEAIKEVKRFAPFLPPCIKNLLAKDYWTFPEFKLLLAFATSDASNEAFQGAVIGHAYQLARKVYEVRAGKISTSDLSPIIYSYMKGKTGTFEGLKRKLRNRAYFEKEAVFPFSCTAVRVVNRGLCDVENCPYSDRFKHEPVSEDIERILSRIRKVTMDDKYVTIEFVKGGRISDRDVKIPYVVKIPVSQIVKVERVEDDESEEVIYRPLPNPAPILRYYYLLYGESIVVRSTNSVDYAEELIGRILELARKTSKSNIVEDVAVEALAQYFEIYNVSPEKSPFAPFVRVRGNIEILIPTRAFLEHVKEVVGEMGESVKPNDVIRFLRDIKVLKKKLTSYRVNGRSMRFYIMDVDRASKLFEAHDLGHFWTNVLKSINEQLEEEREDSIEVILGEEDEGEDIRATRVREDIYAD</sequence>
<evidence type="ECO:0000313" key="2">
    <source>
        <dbReference type="Proteomes" id="UP001571980"/>
    </source>
</evidence>